<feature type="domain" description="Carrier" evidence="6">
    <location>
        <begin position="804"/>
        <end position="879"/>
    </location>
</feature>
<dbReference type="Pfam" id="PF00501">
    <property type="entry name" value="AMP-binding"/>
    <property type="match status" value="1"/>
</dbReference>
<organism evidence="7 8">
    <name type="scientific">Planomonospora sphaerica</name>
    <dbReference type="NCBI Taxonomy" id="161355"/>
    <lineage>
        <taxon>Bacteria</taxon>
        <taxon>Bacillati</taxon>
        <taxon>Actinomycetota</taxon>
        <taxon>Actinomycetes</taxon>
        <taxon>Streptosporangiales</taxon>
        <taxon>Streptosporangiaceae</taxon>
        <taxon>Planomonospora</taxon>
    </lineage>
</organism>
<evidence type="ECO:0000256" key="4">
    <source>
        <dbReference type="ARBA" id="ARBA00022598"/>
    </source>
</evidence>
<dbReference type="GO" id="GO:0044550">
    <property type="term" value="P:secondary metabolite biosynthetic process"/>
    <property type="evidence" value="ECO:0007669"/>
    <property type="project" value="TreeGrafter"/>
</dbReference>
<dbReference type="InterPro" id="IPR045851">
    <property type="entry name" value="AMP-bd_C_sf"/>
</dbReference>
<dbReference type="Pfam" id="PF13193">
    <property type="entry name" value="AMP-binding_C"/>
    <property type="match status" value="1"/>
</dbReference>
<dbReference type="GO" id="GO:0005737">
    <property type="term" value="C:cytoplasm"/>
    <property type="evidence" value="ECO:0007669"/>
    <property type="project" value="TreeGrafter"/>
</dbReference>
<feature type="compositionally biased region" description="Low complexity" evidence="5">
    <location>
        <begin position="11"/>
        <end position="25"/>
    </location>
</feature>
<dbReference type="Proteomes" id="UP000077701">
    <property type="component" value="Unassembled WGS sequence"/>
</dbReference>
<evidence type="ECO:0000256" key="3">
    <source>
        <dbReference type="ARBA" id="ARBA00022553"/>
    </source>
</evidence>
<dbReference type="Gene3D" id="3.30.300.30">
    <property type="match status" value="1"/>
</dbReference>
<dbReference type="PROSITE" id="PS00455">
    <property type="entry name" value="AMP_BINDING"/>
    <property type="match status" value="1"/>
</dbReference>
<reference evidence="7 8" key="1">
    <citation type="journal article" date="2016" name="Genome Announc.">
        <title>Draft Genome Sequence of Planomonospora sphaerica JCM9374, a Rare Actinomycete.</title>
        <authorList>
            <person name="Dohra H."/>
            <person name="Suzuki T."/>
            <person name="Inoue Y."/>
            <person name="Kodani S."/>
        </authorList>
    </citation>
    <scope>NUCLEOTIDE SEQUENCE [LARGE SCALE GENOMIC DNA]</scope>
    <source>
        <strain evidence="7 8">JCM 9374</strain>
    </source>
</reference>
<feature type="region of interest" description="Disordered" evidence="5">
    <location>
        <begin position="1"/>
        <end position="27"/>
    </location>
</feature>
<dbReference type="EMBL" id="BDCX01000018">
    <property type="protein sequence ID" value="GAT70686.1"/>
    <property type="molecule type" value="Genomic_DNA"/>
</dbReference>
<proteinExistence type="predicted"/>
<dbReference type="InterPro" id="IPR010071">
    <property type="entry name" value="AA_adenyl_dom"/>
</dbReference>
<dbReference type="STRING" id="161355.PS9374_06372"/>
<evidence type="ECO:0000256" key="1">
    <source>
        <dbReference type="ARBA" id="ARBA00004924"/>
    </source>
</evidence>
<dbReference type="InterPro" id="IPR000873">
    <property type="entry name" value="AMP-dep_synth/lig_dom"/>
</dbReference>
<dbReference type="Pfam" id="PF00550">
    <property type="entry name" value="PP-binding"/>
    <property type="match status" value="1"/>
</dbReference>
<dbReference type="AlphaFoldDB" id="A0A171DNP7"/>
<keyword evidence="3" id="KW-0597">Phosphoprotein</keyword>
<dbReference type="GO" id="GO:0016874">
    <property type="term" value="F:ligase activity"/>
    <property type="evidence" value="ECO:0007669"/>
    <property type="project" value="UniProtKB-KW"/>
</dbReference>
<dbReference type="GO" id="GO:0031177">
    <property type="term" value="F:phosphopantetheine binding"/>
    <property type="evidence" value="ECO:0007669"/>
    <property type="project" value="InterPro"/>
</dbReference>
<dbReference type="InterPro" id="IPR020845">
    <property type="entry name" value="AMP-binding_CS"/>
</dbReference>
<protein>
    <submittedName>
        <fullName evidence="7">Non-ribosomal peptide synthetase</fullName>
    </submittedName>
</protein>
<dbReference type="Gene3D" id="3.40.50.980">
    <property type="match status" value="2"/>
</dbReference>
<dbReference type="FunFam" id="3.40.50.980:FF:000001">
    <property type="entry name" value="Non-ribosomal peptide synthetase"/>
    <property type="match status" value="1"/>
</dbReference>
<accession>A0A171DNP7</accession>
<evidence type="ECO:0000313" key="7">
    <source>
        <dbReference type="EMBL" id="GAT70686.1"/>
    </source>
</evidence>
<dbReference type="InterPro" id="IPR036736">
    <property type="entry name" value="ACP-like_sf"/>
</dbReference>
<dbReference type="Gene3D" id="3.30.559.30">
    <property type="entry name" value="Nonribosomal peptide synthetase, condensation domain"/>
    <property type="match status" value="1"/>
</dbReference>
<feature type="compositionally biased region" description="Basic and acidic residues" evidence="5">
    <location>
        <begin position="1"/>
        <end position="10"/>
    </location>
</feature>
<dbReference type="InterPro" id="IPR020806">
    <property type="entry name" value="PKS_PP-bd"/>
</dbReference>
<sequence>MTALHQEPDRPALLAPPDLPVAAGPSALAPAERHEYRISPRRWRALTEAARAHGARPEALIVAAFAEVLRGWAKSPDFTLAYRSPEGTTVPVAAPRTGDRFGVRAAKLDQAIARALAGTATDTATGAQTDTATGTGAGTAGLPVVVGTLEAGPPARPQAGRESAPATADESGSAERPLLDLGFRQEDGGLYLRWEAGGGVFPPGLCASMSGVLTALLERLADGGPDWTRTRPDVLPGADRRLVDEVNSTAGPVPDALLHEIVFARAAERPDAEAVVDGRRRLTYGELSCYARRIGRRLRRGRVRANELVAVVMEKGWEQYAAVYGVLASGAAYLPVDAAAPAERLARLIERGRVRHVLTQSHLAERLAWPEGVTVHRVDEEFETGDDGPLPSVQSPGDLAYVIFTSGSTGEPKGVMVDHRGVANLVADVNARFGVGPDDRLFGISGLHFDASVYDVFGVPAAGGTVVLPDPFERAQPDRWTDRVKEERVTLWNSVPAIMEMLVGQAEIRDDRPLSTLRLAVLSGDWIPLTLPGRLRAQAGDLLFVGSGGPTETICWSVFSPVGEVDPAWTSIPYGKPITNQRYLVVDDELRRRPVWAVGQMAVVSDVGLAHGYFDDPERTAAQFTALPESGERAYLTGDVGRHLPDGNIEILGREDHQVKIQGYRIELGEIEAVLRDQPSVEAAVVVAPRSGWGVRRLHAFVTGSQEAGRDRPDPRALRARLRELLPSYMVPAKVEVVDALPLTRNGKTDRLALTERAGGATAAQAPGHPAQAPGHPAQAAGHPLPAGREDPAAQAVPPAGPDGPGSALELVIGALMGDVLGSEPVERTGNFLRLGGDSLSGTRLAYALRELLGVEVPLRQVFDNPVPADLAAAIAAVPVHGAAAVAAAELIAELSEREEEPALP</sequence>
<dbReference type="PROSITE" id="PS50075">
    <property type="entry name" value="CARRIER"/>
    <property type="match status" value="1"/>
</dbReference>
<dbReference type="SMART" id="SM00823">
    <property type="entry name" value="PKS_PP"/>
    <property type="match status" value="1"/>
</dbReference>
<dbReference type="NCBIfam" id="TIGR01733">
    <property type="entry name" value="AA-adenyl-dom"/>
    <property type="match status" value="1"/>
</dbReference>
<dbReference type="InterPro" id="IPR025110">
    <property type="entry name" value="AMP-bd_C"/>
</dbReference>
<evidence type="ECO:0000259" key="6">
    <source>
        <dbReference type="PROSITE" id="PS50075"/>
    </source>
</evidence>
<keyword evidence="4" id="KW-0436">Ligase</keyword>
<feature type="compositionally biased region" description="Low complexity" evidence="5">
    <location>
        <begin position="758"/>
        <end position="787"/>
    </location>
</feature>
<comment type="pathway">
    <text evidence="1">Siderophore biosynthesis.</text>
</comment>
<dbReference type="PANTHER" id="PTHR45527">
    <property type="entry name" value="NONRIBOSOMAL PEPTIDE SYNTHETASE"/>
    <property type="match status" value="1"/>
</dbReference>
<dbReference type="GO" id="GO:0043041">
    <property type="term" value="P:amino acid activation for nonribosomal peptide biosynthetic process"/>
    <property type="evidence" value="ECO:0007669"/>
    <property type="project" value="TreeGrafter"/>
</dbReference>
<keyword evidence="2" id="KW-0596">Phosphopantetheine</keyword>
<keyword evidence="8" id="KW-1185">Reference proteome</keyword>
<dbReference type="SUPFAM" id="SSF56801">
    <property type="entry name" value="Acetyl-CoA synthetase-like"/>
    <property type="match status" value="1"/>
</dbReference>
<dbReference type="InterPro" id="IPR009081">
    <property type="entry name" value="PP-bd_ACP"/>
</dbReference>
<comment type="caution">
    <text evidence="7">The sequence shown here is derived from an EMBL/GenBank/DDBJ whole genome shotgun (WGS) entry which is preliminary data.</text>
</comment>
<feature type="region of interest" description="Disordered" evidence="5">
    <location>
        <begin position="147"/>
        <end position="178"/>
    </location>
</feature>
<dbReference type="RefSeq" id="WP_068903148.1">
    <property type="nucleotide sequence ID" value="NZ_BDCX01000018.1"/>
</dbReference>
<dbReference type="SUPFAM" id="SSF47336">
    <property type="entry name" value="ACP-like"/>
    <property type="match status" value="1"/>
</dbReference>
<evidence type="ECO:0000256" key="5">
    <source>
        <dbReference type="SAM" id="MobiDB-lite"/>
    </source>
</evidence>
<dbReference type="Gene3D" id="1.10.1200.10">
    <property type="entry name" value="ACP-like"/>
    <property type="match status" value="1"/>
</dbReference>
<dbReference type="Gene3D" id="2.30.38.10">
    <property type="entry name" value="Luciferase, Domain 3"/>
    <property type="match status" value="1"/>
</dbReference>
<evidence type="ECO:0000256" key="2">
    <source>
        <dbReference type="ARBA" id="ARBA00022450"/>
    </source>
</evidence>
<feature type="region of interest" description="Disordered" evidence="5">
    <location>
        <begin position="758"/>
        <end position="805"/>
    </location>
</feature>
<evidence type="ECO:0000313" key="8">
    <source>
        <dbReference type="Proteomes" id="UP000077701"/>
    </source>
</evidence>
<dbReference type="SUPFAM" id="SSF52777">
    <property type="entry name" value="CoA-dependent acyltransferases"/>
    <property type="match status" value="1"/>
</dbReference>
<gene>
    <name evidence="7" type="ORF">PS9374_06372</name>
</gene>
<reference evidence="8" key="2">
    <citation type="submission" date="2016-04" db="EMBL/GenBank/DDBJ databases">
        <title>Planomonospora sphaerica JCM9374 whole genome shotgun sequence.</title>
        <authorList>
            <person name="Suzuki T."/>
            <person name="Dohra H."/>
            <person name="Kodani S."/>
        </authorList>
    </citation>
    <scope>NUCLEOTIDE SEQUENCE [LARGE SCALE GENOMIC DNA]</scope>
    <source>
        <strain evidence="8">JCM 9374</strain>
    </source>
</reference>
<name>A0A171DNP7_9ACTN</name>
<dbReference type="PANTHER" id="PTHR45527:SF10">
    <property type="entry name" value="PYOCHELIN SYNTHASE PCHF"/>
    <property type="match status" value="1"/>
</dbReference>